<reference evidence="1" key="1">
    <citation type="submission" date="2018-05" db="EMBL/GenBank/DDBJ databases">
        <authorList>
            <person name="Lanie J.A."/>
            <person name="Ng W.-L."/>
            <person name="Kazmierczak K.M."/>
            <person name="Andrzejewski T.M."/>
            <person name="Davidsen T.M."/>
            <person name="Wayne K.J."/>
            <person name="Tettelin H."/>
            <person name="Glass J.I."/>
            <person name="Rusch D."/>
            <person name="Podicherti R."/>
            <person name="Tsui H.-C.T."/>
            <person name="Winkler M.E."/>
        </authorList>
    </citation>
    <scope>NUCLEOTIDE SEQUENCE</scope>
</reference>
<dbReference type="SUPFAM" id="SSF82185">
    <property type="entry name" value="Histone H3 K4-specific methyltransferase SET7/9 N-terminal domain"/>
    <property type="match status" value="1"/>
</dbReference>
<dbReference type="Gene3D" id="2.20.110.10">
    <property type="entry name" value="Histone H3 K4-specific methyltransferase SET7/9 N-terminal domain"/>
    <property type="match status" value="1"/>
</dbReference>
<organism evidence="1">
    <name type="scientific">marine metagenome</name>
    <dbReference type="NCBI Taxonomy" id="408172"/>
    <lineage>
        <taxon>unclassified sequences</taxon>
        <taxon>metagenomes</taxon>
        <taxon>ecological metagenomes</taxon>
    </lineage>
</organism>
<accession>A0A382Q1D9</accession>
<dbReference type="Pfam" id="PF07661">
    <property type="entry name" value="MORN_2"/>
    <property type="match status" value="2"/>
</dbReference>
<proteinExistence type="predicted"/>
<evidence type="ECO:0000313" key="1">
    <source>
        <dbReference type="EMBL" id="SVC78830.1"/>
    </source>
</evidence>
<name>A0A382Q1D9_9ZZZZ</name>
<feature type="non-terminal residue" evidence="1">
    <location>
        <position position="1"/>
    </location>
</feature>
<protein>
    <submittedName>
        <fullName evidence="1">Uncharacterized protein</fullName>
    </submittedName>
</protein>
<dbReference type="InterPro" id="IPR011652">
    <property type="entry name" value="MORN_2"/>
</dbReference>
<gene>
    <name evidence="1" type="ORF">METZ01_LOCUS331684</name>
</gene>
<dbReference type="EMBL" id="UINC01110968">
    <property type="protein sequence ID" value="SVC78830.1"/>
    <property type="molecule type" value="Genomic_DNA"/>
</dbReference>
<sequence length="158" mass="17728">VKTWITVLCAVALLAGCATNKPAAEAPKVVVDGHQLQFRGDFAYFEGQRFTGVAVKKYPNGQKMNEGTHKDGKWHGLWTEWYENGQKKWEETWKDGNLVTATVWKPNGEKCPDTNVVNGNGIMCWYHDNGQKRGEATFKDGKLISAKQWDKDGNLVTP</sequence>
<dbReference type="AlphaFoldDB" id="A0A382Q1D9"/>